<dbReference type="PANTHER" id="PTHR30335:SF0">
    <property type="entry name" value="ION-TRANSLOCATING OXIDOREDUCTASE COMPLEX SUBUNIT A"/>
    <property type="match status" value="1"/>
</dbReference>
<dbReference type="NCBIfam" id="TIGR01943">
    <property type="entry name" value="rnfA"/>
    <property type="match status" value="1"/>
</dbReference>
<feature type="transmembrane region" description="Helical" evidence="9">
    <location>
        <begin position="135"/>
        <end position="155"/>
    </location>
</feature>
<evidence type="ECO:0000256" key="6">
    <source>
        <dbReference type="ARBA" id="ARBA00022982"/>
    </source>
</evidence>
<feature type="transmembrane region" description="Helical" evidence="9">
    <location>
        <begin position="167"/>
        <end position="191"/>
    </location>
</feature>
<evidence type="ECO:0000313" key="11">
    <source>
        <dbReference type="Proteomes" id="UP000191980"/>
    </source>
</evidence>
<dbReference type="GO" id="GO:0005886">
    <property type="term" value="C:plasma membrane"/>
    <property type="evidence" value="ECO:0007669"/>
    <property type="project" value="TreeGrafter"/>
</dbReference>
<protein>
    <submittedName>
        <fullName evidence="10">Electron transport complex subunit A</fullName>
    </submittedName>
</protein>
<dbReference type="OrthoDB" id="9803631at2"/>
<organism evidence="10 11">
    <name type="scientific">Methyloprofundus sedimenti</name>
    <dbReference type="NCBI Taxonomy" id="1420851"/>
    <lineage>
        <taxon>Bacteria</taxon>
        <taxon>Pseudomonadati</taxon>
        <taxon>Pseudomonadota</taxon>
        <taxon>Gammaproteobacteria</taxon>
        <taxon>Methylococcales</taxon>
        <taxon>Methylococcaceae</taxon>
        <taxon>Methyloprofundus</taxon>
    </lineage>
</organism>
<dbReference type="EMBL" id="LPUF01000001">
    <property type="protein sequence ID" value="OQK16768.1"/>
    <property type="molecule type" value="Genomic_DNA"/>
</dbReference>
<feature type="transmembrane region" description="Helical" evidence="9">
    <location>
        <begin position="40"/>
        <end position="61"/>
    </location>
</feature>
<keyword evidence="6" id="KW-0249">Electron transport</keyword>
<keyword evidence="5" id="KW-1278">Translocase</keyword>
<feature type="transmembrane region" description="Helical" evidence="9">
    <location>
        <begin position="100"/>
        <end position="123"/>
    </location>
</feature>
<dbReference type="RefSeq" id="WP_080521390.1">
    <property type="nucleotide sequence ID" value="NZ_LPUF01000001.1"/>
</dbReference>
<keyword evidence="3" id="KW-0997">Cell inner membrane</keyword>
<keyword evidence="2" id="KW-0813">Transport</keyword>
<proteinExistence type="predicted"/>
<dbReference type="Pfam" id="PF02508">
    <property type="entry name" value="Rnf-Nqr"/>
    <property type="match status" value="1"/>
</dbReference>
<dbReference type="PIRSF" id="PIRSF006102">
    <property type="entry name" value="NQR_DE"/>
    <property type="match status" value="1"/>
</dbReference>
<dbReference type="AlphaFoldDB" id="A0A1V8M5J1"/>
<evidence type="ECO:0000256" key="8">
    <source>
        <dbReference type="ARBA" id="ARBA00023136"/>
    </source>
</evidence>
<evidence type="ECO:0000313" key="10">
    <source>
        <dbReference type="EMBL" id="OQK16768.1"/>
    </source>
</evidence>
<keyword evidence="3" id="KW-1003">Cell membrane</keyword>
<evidence type="ECO:0000256" key="9">
    <source>
        <dbReference type="SAM" id="Phobius"/>
    </source>
</evidence>
<dbReference type="PANTHER" id="PTHR30335">
    <property type="entry name" value="INTEGRAL MEMBRANE PROTEIN OF SOXR-REDUCING COMPLEX"/>
    <property type="match status" value="1"/>
</dbReference>
<reference evidence="10 11" key="1">
    <citation type="submission" date="2015-12" db="EMBL/GenBank/DDBJ databases">
        <authorList>
            <person name="Shamseldin A."/>
            <person name="Moawad H."/>
            <person name="Abd El-Rahim W.M."/>
            <person name="Sadowsky M.J."/>
        </authorList>
    </citation>
    <scope>NUCLEOTIDE SEQUENCE [LARGE SCALE GENOMIC DNA]</scope>
    <source>
        <strain evidence="10 11">WF1</strain>
    </source>
</reference>
<evidence type="ECO:0000256" key="5">
    <source>
        <dbReference type="ARBA" id="ARBA00022967"/>
    </source>
</evidence>
<accession>A0A1V8M5J1</accession>
<gene>
    <name evidence="10" type="ORF">AU255_02345</name>
</gene>
<comment type="subcellular location">
    <subcellularLocation>
        <location evidence="1">Endomembrane system</location>
        <topology evidence="1">Multi-pass membrane protein</topology>
    </subcellularLocation>
</comment>
<keyword evidence="11" id="KW-1185">Reference proteome</keyword>
<feature type="transmembrane region" description="Helical" evidence="9">
    <location>
        <begin position="6"/>
        <end position="28"/>
    </location>
</feature>
<evidence type="ECO:0000256" key="3">
    <source>
        <dbReference type="ARBA" id="ARBA00022519"/>
    </source>
</evidence>
<sequence length="196" mass="20960">MNPESLSFIFLSAFLINNFVLAMFLGLCPFVGVSAKRDTAFNMGLATMFVMFVSSTCSYGINLVLTAFDLEFLRLISYIALIASSVQLVEMVLKKFSPVLFRALGIFLPLITTNCAILGVALFQTSREYDFLQSVSFSLGAGAGFALAIVLMAGLREKLELSNLPNITQAAALSMMLAGILSLTFMGFAGLGGATA</sequence>
<feature type="transmembrane region" description="Helical" evidence="9">
    <location>
        <begin position="73"/>
        <end position="93"/>
    </location>
</feature>
<keyword evidence="4 9" id="KW-0812">Transmembrane</keyword>
<evidence type="ECO:0000256" key="2">
    <source>
        <dbReference type="ARBA" id="ARBA00022448"/>
    </source>
</evidence>
<dbReference type="InterPro" id="IPR050133">
    <property type="entry name" value="NqrDE/RnfAE_oxidrdctase"/>
</dbReference>
<dbReference type="Proteomes" id="UP000191980">
    <property type="component" value="Unassembled WGS sequence"/>
</dbReference>
<dbReference type="STRING" id="1420851.AU255_02345"/>
<evidence type="ECO:0000256" key="4">
    <source>
        <dbReference type="ARBA" id="ARBA00022692"/>
    </source>
</evidence>
<evidence type="ECO:0000256" key="7">
    <source>
        <dbReference type="ARBA" id="ARBA00022989"/>
    </source>
</evidence>
<keyword evidence="8 9" id="KW-0472">Membrane</keyword>
<comment type="caution">
    <text evidence="10">The sequence shown here is derived from an EMBL/GenBank/DDBJ whole genome shotgun (WGS) entry which is preliminary data.</text>
</comment>
<dbReference type="InterPro" id="IPR011293">
    <property type="entry name" value="Ion_transpt_RnfA/RsxA"/>
</dbReference>
<dbReference type="InterPro" id="IPR003667">
    <property type="entry name" value="NqrDE/RnfAE"/>
</dbReference>
<keyword evidence="7 9" id="KW-1133">Transmembrane helix</keyword>
<dbReference type="GO" id="GO:0012505">
    <property type="term" value="C:endomembrane system"/>
    <property type="evidence" value="ECO:0007669"/>
    <property type="project" value="UniProtKB-SubCell"/>
</dbReference>
<dbReference type="GO" id="GO:0022900">
    <property type="term" value="P:electron transport chain"/>
    <property type="evidence" value="ECO:0007669"/>
    <property type="project" value="InterPro"/>
</dbReference>
<evidence type="ECO:0000256" key="1">
    <source>
        <dbReference type="ARBA" id="ARBA00004127"/>
    </source>
</evidence>
<name>A0A1V8M5J1_9GAMM</name>